<evidence type="ECO:0000256" key="5">
    <source>
        <dbReference type="PIRSR" id="PIRSR602403-1"/>
    </source>
</evidence>
<dbReference type="GO" id="GO:0020037">
    <property type="term" value="F:heme binding"/>
    <property type="evidence" value="ECO:0007669"/>
    <property type="project" value="InterPro"/>
</dbReference>
<evidence type="ECO:0000256" key="2">
    <source>
        <dbReference type="ARBA" id="ARBA00010617"/>
    </source>
</evidence>
<dbReference type="EMBL" id="CAVMBE010000053">
    <property type="protein sequence ID" value="CAK4031773.1"/>
    <property type="molecule type" value="Genomic_DNA"/>
</dbReference>
<dbReference type="PROSITE" id="PS00086">
    <property type="entry name" value="CYTOCHROME_P450"/>
    <property type="match status" value="1"/>
</dbReference>
<dbReference type="InterPro" id="IPR050121">
    <property type="entry name" value="Cytochrome_P450_monoxygenase"/>
</dbReference>
<comment type="cofactor">
    <cofactor evidence="1 5">
        <name>heme</name>
        <dbReference type="ChEBI" id="CHEBI:30413"/>
    </cofactor>
</comment>
<dbReference type="SUPFAM" id="SSF48264">
    <property type="entry name" value="Cytochrome P450"/>
    <property type="match status" value="1"/>
</dbReference>
<evidence type="ECO:0000256" key="1">
    <source>
        <dbReference type="ARBA" id="ARBA00001971"/>
    </source>
</evidence>
<feature type="binding site" description="axial binding residue" evidence="5">
    <location>
        <position position="457"/>
    </location>
    <ligand>
        <name>heme</name>
        <dbReference type="ChEBI" id="CHEBI:30413"/>
    </ligand>
    <ligandPart>
        <name>Fe</name>
        <dbReference type="ChEBI" id="CHEBI:18248"/>
    </ligandPart>
</feature>
<protein>
    <submittedName>
        <fullName evidence="7">P450 monooxygenase</fullName>
    </submittedName>
</protein>
<dbReference type="GO" id="GO:0016705">
    <property type="term" value="F:oxidoreductase activity, acting on paired donors, with incorporation or reduction of molecular oxygen"/>
    <property type="evidence" value="ECO:0007669"/>
    <property type="project" value="InterPro"/>
</dbReference>
<dbReference type="PRINTS" id="PR00385">
    <property type="entry name" value="P450"/>
</dbReference>
<evidence type="ECO:0000313" key="8">
    <source>
        <dbReference type="Proteomes" id="UP001296104"/>
    </source>
</evidence>
<evidence type="ECO:0000256" key="6">
    <source>
        <dbReference type="RuleBase" id="RU000461"/>
    </source>
</evidence>
<keyword evidence="6 7" id="KW-0503">Monooxygenase</keyword>
<dbReference type="AlphaFoldDB" id="A0AAI8Z3J2"/>
<keyword evidence="4 5" id="KW-0408">Iron</keyword>
<dbReference type="InterPro" id="IPR002403">
    <property type="entry name" value="Cyt_P450_E_grp-IV"/>
</dbReference>
<organism evidence="7 8">
    <name type="scientific">Lecanosticta acicola</name>
    <dbReference type="NCBI Taxonomy" id="111012"/>
    <lineage>
        <taxon>Eukaryota</taxon>
        <taxon>Fungi</taxon>
        <taxon>Dikarya</taxon>
        <taxon>Ascomycota</taxon>
        <taxon>Pezizomycotina</taxon>
        <taxon>Dothideomycetes</taxon>
        <taxon>Dothideomycetidae</taxon>
        <taxon>Mycosphaerellales</taxon>
        <taxon>Mycosphaerellaceae</taxon>
        <taxon>Lecanosticta</taxon>
    </lineage>
</organism>
<dbReference type="PANTHER" id="PTHR24305:SF164">
    <property type="entry name" value="P450, PUTATIVE (EUROFUNG)-RELATED"/>
    <property type="match status" value="1"/>
</dbReference>
<dbReference type="GO" id="GO:0005506">
    <property type="term" value="F:iron ion binding"/>
    <property type="evidence" value="ECO:0007669"/>
    <property type="project" value="InterPro"/>
</dbReference>
<dbReference type="Gene3D" id="1.10.630.10">
    <property type="entry name" value="Cytochrome P450"/>
    <property type="match status" value="1"/>
</dbReference>
<keyword evidence="3 5" id="KW-0479">Metal-binding</keyword>
<sequence length="461" mass="52076">MWTLLIAAAVIVATYTAIIQPLYLDPLSRIPGPKLYALTKWRLAFEDWKGQRTRTIHRLHQEYGAVVRIGPNEVHFNSLSAQKTIYGPGSGFGRTAFYRMFDVYGEQNLFTFHSSREHGERKKLLASAYSKSKISRGPVAEMVARKIRDYLRLIEERRGEADEVFTSLHSYSLDSITDFLYGSWGATQAMKGNEKHRALLDDILDPARRRLSWFAVHFSNYTKWLYSRDGFLGRLVEPLLPMKKPSTYTGIRAHALEASQRFQEATQTVKTDPAASSTIIGRLHDHVSKGTARLSDLEIASECADHFPAGIDTTSDTLTFLIWSLSLPRNSHIQQKLIEEVNAIPATDLDAYGSPTVEAADRLPYFGAVIKETLRLYAPLPASEPRSSDLDSVIDGHEIPAGTVVCMSPYSLHRNSEVFPEPSKWDPERWLLGDESEILARMQKSWYWPFSSGARMCIGMQ</sequence>
<evidence type="ECO:0000256" key="3">
    <source>
        <dbReference type="ARBA" id="ARBA00022723"/>
    </source>
</evidence>
<dbReference type="PRINTS" id="PR00465">
    <property type="entry name" value="EP450IV"/>
</dbReference>
<dbReference type="Pfam" id="PF00067">
    <property type="entry name" value="p450"/>
    <property type="match status" value="1"/>
</dbReference>
<name>A0AAI8Z3J2_9PEZI</name>
<accession>A0AAI8Z3J2</accession>
<dbReference type="GO" id="GO:0004497">
    <property type="term" value="F:monooxygenase activity"/>
    <property type="evidence" value="ECO:0007669"/>
    <property type="project" value="UniProtKB-KW"/>
</dbReference>
<comment type="caution">
    <text evidence="7">The sequence shown here is derived from an EMBL/GenBank/DDBJ whole genome shotgun (WGS) entry which is preliminary data.</text>
</comment>
<dbReference type="InterPro" id="IPR036396">
    <property type="entry name" value="Cyt_P450_sf"/>
</dbReference>
<keyword evidence="6" id="KW-0560">Oxidoreductase</keyword>
<comment type="similarity">
    <text evidence="2 6">Belongs to the cytochrome P450 family.</text>
</comment>
<proteinExistence type="inferred from homology"/>
<dbReference type="InterPro" id="IPR001128">
    <property type="entry name" value="Cyt_P450"/>
</dbReference>
<reference evidence="7" key="1">
    <citation type="submission" date="2023-11" db="EMBL/GenBank/DDBJ databases">
        <authorList>
            <person name="Alioto T."/>
            <person name="Alioto T."/>
            <person name="Gomez Garrido J."/>
        </authorList>
    </citation>
    <scope>NUCLEOTIDE SEQUENCE</scope>
</reference>
<dbReference type="PANTHER" id="PTHR24305">
    <property type="entry name" value="CYTOCHROME P450"/>
    <property type="match status" value="1"/>
</dbReference>
<keyword evidence="5 6" id="KW-0349">Heme</keyword>
<evidence type="ECO:0000313" key="7">
    <source>
        <dbReference type="EMBL" id="CAK4031773.1"/>
    </source>
</evidence>
<dbReference type="Proteomes" id="UP001296104">
    <property type="component" value="Unassembled WGS sequence"/>
</dbReference>
<keyword evidence="8" id="KW-1185">Reference proteome</keyword>
<gene>
    <name evidence="7" type="ORF">LECACI_7A006931</name>
</gene>
<evidence type="ECO:0000256" key="4">
    <source>
        <dbReference type="ARBA" id="ARBA00023004"/>
    </source>
</evidence>
<dbReference type="InterPro" id="IPR017972">
    <property type="entry name" value="Cyt_P450_CS"/>
</dbReference>